<evidence type="ECO:0008006" key="4">
    <source>
        <dbReference type="Google" id="ProtNLM"/>
    </source>
</evidence>
<proteinExistence type="predicted"/>
<organism evidence="2 3">
    <name type="scientific">Labrys miyagiensis</name>
    <dbReference type="NCBI Taxonomy" id="346912"/>
    <lineage>
        <taxon>Bacteria</taxon>
        <taxon>Pseudomonadati</taxon>
        <taxon>Pseudomonadota</taxon>
        <taxon>Alphaproteobacteria</taxon>
        <taxon>Hyphomicrobiales</taxon>
        <taxon>Xanthobacteraceae</taxon>
        <taxon>Labrys</taxon>
    </lineage>
</organism>
<dbReference type="RefSeq" id="WP_284315974.1">
    <property type="nucleotide sequence ID" value="NZ_BSPC01000069.1"/>
</dbReference>
<protein>
    <recommendedName>
        <fullName evidence="4">Transcriptional regulator</fullName>
    </recommendedName>
</protein>
<evidence type="ECO:0000313" key="3">
    <source>
        <dbReference type="Proteomes" id="UP001156882"/>
    </source>
</evidence>
<name>A0ABQ6CRS6_9HYPH</name>
<evidence type="ECO:0000256" key="1">
    <source>
        <dbReference type="SAM" id="MobiDB-lite"/>
    </source>
</evidence>
<gene>
    <name evidence="2" type="ORF">GCM10007874_60580</name>
</gene>
<feature type="region of interest" description="Disordered" evidence="1">
    <location>
        <begin position="46"/>
        <end position="76"/>
    </location>
</feature>
<sequence length="76" mass="8266">MTTDRGKPNDWAAKYAAVDAAAKAIIDQEASQREAKTARLKALREAQVAPRSDGMLKARGRKKVSPMKRAGSQRQG</sequence>
<dbReference type="EMBL" id="BSPC01000069">
    <property type="protein sequence ID" value="GLS23038.1"/>
    <property type="molecule type" value="Genomic_DNA"/>
</dbReference>
<accession>A0ABQ6CRS6</accession>
<keyword evidence="3" id="KW-1185">Reference proteome</keyword>
<reference evidence="3" key="1">
    <citation type="journal article" date="2019" name="Int. J. Syst. Evol. Microbiol.">
        <title>The Global Catalogue of Microorganisms (GCM) 10K type strain sequencing project: providing services to taxonomists for standard genome sequencing and annotation.</title>
        <authorList>
            <consortium name="The Broad Institute Genomics Platform"/>
            <consortium name="The Broad Institute Genome Sequencing Center for Infectious Disease"/>
            <person name="Wu L."/>
            <person name="Ma J."/>
        </authorList>
    </citation>
    <scope>NUCLEOTIDE SEQUENCE [LARGE SCALE GENOMIC DNA]</scope>
    <source>
        <strain evidence="3">NBRC 101365</strain>
    </source>
</reference>
<comment type="caution">
    <text evidence="2">The sequence shown here is derived from an EMBL/GenBank/DDBJ whole genome shotgun (WGS) entry which is preliminary data.</text>
</comment>
<evidence type="ECO:0000313" key="2">
    <source>
        <dbReference type="EMBL" id="GLS23038.1"/>
    </source>
</evidence>
<dbReference type="Proteomes" id="UP001156882">
    <property type="component" value="Unassembled WGS sequence"/>
</dbReference>